<dbReference type="Proteomes" id="UP000245626">
    <property type="component" value="Unassembled WGS sequence"/>
</dbReference>
<protein>
    <submittedName>
        <fullName evidence="1">Aldehyde dehydrogenase</fullName>
    </submittedName>
</protein>
<dbReference type="EMBL" id="KZ820191">
    <property type="protein sequence ID" value="PWN48504.1"/>
    <property type="molecule type" value="Genomic_DNA"/>
</dbReference>
<organism evidence="1 2">
    <name type="scientific">Violaceomyces palustris</name>
    <dbReference type="NCBI Taxonomy" id="1673888"/>
    <lineage>
        <taxon>Eukaryota</taxon>
        <taxon>Fungi</taxon>
        <taxon>Dikarya</taxon>
        <taxon>Basidiomycota</taxon>
        <taxon>Ustilaginomycotina</taxon>
        <taxon>Ustilaginomycetes</taxon>
        <taxon>Violaceomycetales</taxon>
        <taxon>Violaceomycetaceae</taxon>
        <taxon>Violaceomyces</taxon>
    </lineage>
</organism>
<keyword evidence="2" id="KW-1185">Reference proteome</keyword>
<gene>
    <name evidence="1" type="ORF">IE53DRAFT_192949</name>
</gene>
<evidence type="ECO:0000313" key="2">
    <source>
        <dbReference type="Proteomes" id="UP000245626"/>
    </source>
</evidence>
<reference evidence="1 2" key="1">
    <citation type="journal article" date="2018" name="Mol. Biol. Evol.">
        <title>Broad Genomic Sampling Reveals a Smut Pathogenic Ancestry of the Fungal Clade Ustilaginomycotina.</title>
        <authorList>
            <person name="Kijpornyongpan T."/>
            <person name="Mondo S.J."/>
            <person name="Barry K."/>
            <person name="Sandor L."/>
            <person name="Lee J."/>
            <person name="Lipzen A."/>
            <person name="Pangilinan J."/>
            <person name="LaButti K."/>
            <person name="Hainaut M."/>
            <person name="Henrissat B."/>
            <person name="Grigoriev I.V."/>
            <person name="Spatafora J.W."/>
            <person name="Aime M.C."/>
        </authorList>
    </citation>
    <scope>NUCLEOTIDE SEQUENCE [LARGE SCALE GENOMIC DNA]</scope>
    <source>
        <strain evidence="1 2">SA 807</strain>
    </source>
</reference>
<sequence>MIQSQSFHLLEDLNLSDPSLLCGLESSEGIDSLSAVEGSFSVIDPCTGKEGAIIIPSSPAQIDHAIRAASATFPSFSSLPSKVRAQKIAAFDALLRSNLEDIAKIIAWETGKPMSEARGEVEYAASFSWWSVGEAERVHGQTIRGTANPNLRFITIKQPIGPVALLTPWNFPVALFVRKAATALAAGCTVVAKPSPETPLSTLAVSLLFSRAGFPDGTVNIVFASNETTPSVGQRICSDPRIKKVSFTGSTRIGRVLMSQCSESLKKLTLELGGLGAFLVFEKADLKKAAEGLISNKFRHAGQTCIAAQRVFVHSSVLPNFLSHLEPLVAKIRMGLPHDPETNLGPLTTSRSVLKAQSHVSDAIEKGAKLHFQGSIPSHLQVWKQEGGKGGYWFPPTILIGCQEGMLVFQEESFAPILCISTFETEEEALDRANSTSMGLTNYVFSQDVDQVWRAYEKLRSGNVGINTGITTSAEAPFGGIDQSGFGKEAGIGAGISEYLFEKTATMTVSPLASA</sequence>
<name>A0ACD0NRY3_9BASI</name>
<accession>A0ACD0NRY3</accession>
<proteinExistence type="predicted"/>
<evidence type="ECO:0000313" key="1">
    <source>
        <dbReference type="EMBL" id="PWN48504.1"/>
    </source>
</evidence>